<dbReference type="Proteomes" id="UP000244450">
    <property type="component" value="Unassembled WGS sequence"/>
</dbReference>
<dbReference type="Pfam" id="PF05751">
    <property type="entry name" value="FixH"/>
    <property type="match status" value="1"/>
</dbReference>
<dbReference type="AlphaFoldDB" id="A0A2T7BJ55"/>
<reference evidence="1 2" key="1">
    <citation type="submission" date="2018-04" db="EMBL/GenBank/DDBJ databases">
        <title>Chitinophaga fuyangensis sp. nov., isolated from soil in a chemical factory.</title>
        <authorList>
            <person name="Chen K."/>
        </authorList>
    </citation>
    <scope>NUCLEOTIDE SEQUENCE [LARGE SCALE GENOMIC DNA]</scope>
    <source>
        <strain evidence="1 2">LY-1</strain>
    </source>
</reference>
<comment type="caution">
    <text evidence="1">The sequence shown here is derived from an EMBL/GenBank/DDBJ whole genome shotgun (WGS) entry which is preliminary data.</text>
</comment>
<dbReference type="RefSeq" id="WP_108688158.1">
    <property type="nucleotide sequence ID" value="NZ_QCYK01000002.1"/>
</dbReference>
<dbReference type="InterPro" id="IPR008620">
    <property type="entry name" value="FixH"/>
</dbReference>
<dbReference type="EMBL" id="QCYK01000002">
    <property type="protein sequence ID" value="PUZ26320.1"/>
    <property type="molecule type" value="Genomic_DNA"/>
</dbReference>
<name>A0A2T7BJ55_9BACT</name>
<sequence length="140" mass="16127">MSWGNGLTLAFLGFALLIGTLVYKATHTRFDLVSEKYYEDEIRYQEQINDAHNAAKQPAVGISQDEQYVTLQLPDTAATTGQAWFYYPTDARQDQHIALVTRQGLQRIDKTQLPKGRCLVKLHWTARAVRYYTEQEMQIN</sequence>
<evidence type="ECO:0000313" key="2">
    <source>
        <dbReference type="Proteomes" id="UP000244450"/>
    </source>
</evidence>
<organism evidence="1 2">
    <name type="scientific">Chitinophaga parva</name>
    <dbReference type="NCBI Taxonomy" id="2169414"/>
    <lineage>
        <taxon>Bacteria</taxon>
        <taxon>Pseudomonadati</taxon>
        <taxon>Bacteroidota</taxon>
        <taxon>Chitinophagia</taxon>
        <taxon>Chitinophagales</taxon>
        <taxon>Chitinophagaceae</taxon>
        <taxon>Chitinophaga</taxon>
    </lineage>
</organism>
<proteinExistence type="predicted"/>
<evidence type="ECO:0000313" key="1">
    <source>
        <dbReference type="EMBL" id="PUZ26320.1"/>
    </source>
</evidence>
<evidence type="ECO:0008006" key="3">
    <source>
        <dbReference type="Google" id="ProtNLM"/>
    </source>
</evidence>
<dbReference type="OrthoDB" id="1493774at2"/>
<protein>
    <recommendedName>
        <fullName evidence="3">Nitrogen fixation protein FixH</fullName>
    </recommendedName>
</protein>
<accession>A0A2T7BJ55</accession>
<keyword evidence="2" id="KW-1185">Reference proteome</keyword>
<gene>
    <name evidence="1" type="ORF">DCC81_19050</name>
</gene>